<dbReference type="PANTHER" id="PTHR17985">
    <property type="entry name" value="SER/THR-RICH PROTEIN T10 IN DGCR REGION"/>
    <property type="match status" value="1"/>
</dbReference>
<dbReference type="Proteomes" id="UP000266016">
    <property type="component" value="Unassembled WGS sequence"/>
</dbReference>
<dbReference type="InterPro" id="IPR008551">
    <property type="entry name" value="TANGO2"/>
</dbReference>
<evidence type="ECO:0000313" key="1">
    <source>
        <dbReference type="EMBL" id="RID87564.1"/>
    </source>
</evidence>
<dbReference type="EMBL" id="QWVS01000011">
    <property type="protein sequence ID" value="RID87564.1"/>
    <property type="molecule type" value="Genomic_DNA"/>
</dbReference>
<dbReference type="RefSeq" id="WP_119116081.1">
    <property type="nucleotide sequence ID" value="NZ_QWVS01000011.1"/>
</dbReference>
<sequence length="253" mass="29315">MCLINFAYKMDARYDLVVAANRDEFYERPTAQASFWEDASHVLAGRDLEKMGTWMGVTKQGRFAALTNYRDPDNESGNMRSRGELVGQFLMGDNQPQQYLQMIQQHRDQYPGFNLIVGDGSSLYYYSNIENEIRLLQPGLYGLSNHLLDTPWPKVRKGKEGLESCLKGSTETLKDCLFSSLQYADPAPDEELPSTGVSLEWERKLSPLFIQTPDYGTRSSTVLFMTDKNVRFVERMFKEREYEEREFVFEIER</sequence>
<proteinExistence type="predicted"/>
<reference evidence="1 2" key="1">
    <citation type="submission" date="2018-08" db="EMBL/GenBank/DDBJ databases">
        <title>Bacillus jemisoniae sp. nov., Bacillus chryseoplanitiae sp. nov., Bacillus resnikiae sp. nov., and Bacillus frankliniae sp. nov., isolated from Viking spacecraft and associated surfaces.</title>
        <authorList>
            <person name="Seuylemezian A."/>
            <person name="Vaishampayan P."/>
        </authorList>
    </citation>
    <scope>NUCLEOTIDE SEQUENCE [LARGE SCALE GENOMIC DNA]</scope>
    <source>
        <strain evidence="1 2">MA001</strain>
    </source>
</reference>
<gene>
    <name evidence="1" type="ORF">D1953_05080</name>
</gene>
<protein>
    <submittedName>
        <fullName evidence="1">NRDE family protein</fullName>
    </submittedName>
</protein>
<dbReference type="Pfam" id="PF05742">
    <property type="entry name" value="TANGO2"/>
    <property type="match status" value="1"/>
</dbReference>
<accession>A0A398BD80</accession>
<dbReference type="PANTHER" id="PTHR17985:SF8">
    <property type="entry name" value="TRANSPORT AND GOLGI ORGANIZATION PROTEIN 2 HOMOLOG"/>
    <property type="match status" value="1"/>
</dbReference>
<organism evidence="1 2">
    <name type="scientific">Peribacillus asahii</name>
    <dbReference type="NCBI Taxonomy" id="228899"/>
    <lineage>
        <taxon>Bacteria</taxon>
        <taxon>Bacillati</taxon>
        <taxon>Bacillota</taxon>
        <taxon>Bacilli</taxon>
        <taxon>Bacillales</taxon>
        <taxon>Bacillaceae</taxon>
        <taxon>Peribacillus</taxon>
    </lineage>
</organism>
<comment type="caution">
    <text evidence="1">The sequence shown here is derived from an EMBL/GenBank/DDBJ whole genome shotgun (WGS) entry which is preliminary data.</text>
</comment>
<evidence type="ECO:0000313" key="2">
    <source>
        <dbReference type="Proteomes" id="UP000266016"/>
    </source>
</evidence>
<dbReference type="AlphaFoldDB" id="A0A398BD80"/>
<keyword evidence="2" id="KW-1185">Reference proteome</keyword>
<name>A0A398BD80_9BACI</name>